<keyword evidence="5" id="KW-0732">Signal</keyword>
<keyword evidence="7" id="KW-0808">Transferase</keyword>
<dbReference type="GO" id="GO:0016301">
    <property type="term" value="F:kinase activity"/>
    <property type="evidence" value="ECO:0007669"/>
    <property type="project" value="UniProtKB-KW"/>
</dbReference>
<feature type="chain" id="PRO_5002892251" evidence="5">
    <location>
        <begin position="20"/>
        <end position="328"/>
    </location>
</feature>
<gene>
    <name evidence="7" type="ORF">RCOM_0404940</name>
</gene>
<reference evidence="8" key="1">
    <citation type="journal article" date="2010" name="Nat. Biotechnol.">
        <title>Draft genome sequence of the oilseed species Ricinus communis.</title>
        <authorList>
            <person name="Chan A.P."/>
            <person name="Crabtree J."/>
            <person name="Zhao Q."/>
            <person name="Lorenzi H."/>
            <person name="Orvis J."/>
            <person name="Puiu D."/>
            <person name="Melake-Berhan A."/>
            <person name="Jones K.M."/>
            <person name="Redman J."/>
            <person name="Chen G."/>
            <person name="Cahoon E.B."/>
            <person name="Gedil M."/>
            <person name="Stanke M."/>
            <person name="Haas B.J."/>
            <person name="Wortman J.R."/>
            <person name="Fraser-Liggett C.M."/>
            <person name="Ravel J."/>
            <person name="Rabinowicz P.D."/>
        </authorList>
    </citation>
    <scope>NUCLEOTIDE SEQUENCE [LARGE SCALE GENOMIC DNA]</scope>
    <source>
        <strain evidence="8">cv. Hale</strain>
    </source>
</reference>
<dbReference type="FunCoup" id="B9T2C7">
    <property type="interactions" value="967"/>
</dbReference>
<accession>B9T2C7</accession>
<keyword evidence="3" id="KW-0677">Repeat</keyword>
<sequence length="328" mass="36559">MKTLFHSLLISTLFSLSFSELCNPRDRTVLLQIKQDFGNPYLLASWKSDTDCCKEWYQVKCDRTTHRIISLTIFAGELSGQIPPAVGDLPHLETLMFHKLTNITGPIQPTIAKLKNLKSLELDRLNLTGSIPKFLSQLKNLTFLDLSFNSLSGSIPSSLSLLPNLDALHLDRNRLTGSIPESFGAFQGRAPALYLSHNQLSGTIPASLANMDFNFEVDFSRNKLEGDASMLFGPNKTTQFIDLSRNLLEFNLSKVEFSSSLASLDLNHNKIYGSIPEELTQVNLSSFNVSYNRLCGQIPNGGQLQKFDTTTYFHNRCLCGAPLKNCSK</sequence>
<dbReference type="SUPFAM" id="SSF52058">
    <property type="entry name" value="L domain-like"/>
    <property type="match status" value="1"/>
</dbReference>
<dbReference type="Gene3D" id="3.80.10.10">
    <property type="entry name" value="Ribonuclease Inhibitor"/>
    <property type="match status" value="1"/>
</dbReference>
<dbReference type="OrthoDB" id="676979at2759"/>
<dbReference type="InParanoid" id="B9T2C7"/>
<feature type="domain" description="Leucine-rich repeat-containing N-terminal plant-type" evidence="6">
    <location>
        <begin position="24"/>
        <end position="62"/>
    </location>
</feature>
<comment type="subcellular location">
    <subcellularLocation>
        <location evidence="1">Cell envelope</location>
    </subcellularLocation>
</comment>
<dbReference type="PROSITE" id="PS51450">
    <property type="entry name" value="LRR"/>
    <property type="match status" value="1"/>
</dbReference>
<keyword evidence="7" id="KW-0418">Kinase</keyword>
<dbReference type="GO" id="GO:0032440">
    <property type="term" value="F:2-alkenal reductase [NAD(P)H] activity"/>
    <property type="evidence" value="ECO:0007669"/>
    <property type="project" value="UniProtKB-EC"/>
</dbReference>
<dbReference type="EC" id="1.3.1.74" evidence="7"/>
<dbReference type="FunFam" id="3.80.10.10:FF:000348">
    <property type="entry name" value="Polygalacturonase inhibitor 1"/>
    <property type="match status" value="1"/>
</dbReference>
<dbReference type="InterPro" id="IPR001611">
    <property type="entry name" value="Leu-rich_rpt"/>
</dbReference>
<keyword evidence="2" id="KW-0433">Leucine-rich repeat</keyword>
<keyword evidence="7" id="KW-0560">Oxidoreductase</keyword>
<dbReference type="Pfam" id="PF13855">
    <property type="entry name" value="LRR_8"/>
    <property type="match status" value="1"/>
</dbReference>
<dbReference type="EMBL" id="EQ974375">
    <property type="protein sequence ID" value="EEF29981.1"/>
    <property type="molecule type" value="Genomic_DNA"/>
</dbReference>
<protein>
    <submittedName>
        <fullName evidence="7">Serine-threonine protein kinase, plant-type, putative</fullName>
        <ecNumber evidence="7">1.3.1.74</ecNumber>
    </submittedName>
</protein>
<dbReference type="InterPro" id="IPR032675">
    <property type="entry name" value="LRR_dom_sf"/>
</dbReference>
<dbReference type="eggNOG" id="ENOG502QRQP">
    <property type="taxonomic scope" value="Eukaryota"/>
</dbReference>
<evidence type="ECO:0000256" key="5">
    <source>
        <dbReference type="SAM" id="SignalP"/>
    </source>
</evidence>
<evidence type="ECO:0000313" key="7">
    <source>
        <dbReference type="EMBL" id="EEF29981.1"/>
    </source>
</evidence>
<evidence type="ECO:0000259" key="6">
    <source>
        <dbReference type="Pfam" id="PF08263"/>
    </source>
</evidence>
<dbReference type="InterPro" id="IPR051848">
    <property type="entry name" value="PGIP"/>
</dbReference>
<dbReference type="Pfam" id="PF08263">
    <property type="entry name" value="LRRNT_2"/>
    <property type="match status" value="1"/>
</dbReference>
<dbReference type="Proteomes" id="UP000008311">
    <property type="component" value="Unassembled WGS sequence"/>
</dbReference>
<name>B9T2C7_RICCO</name>
<dbReference type="KEGG" id="rcu:8277505"/>
<evidence type="ECO:0000256" key="4">
    <source>
        <dbReference type="ARBA" id="ARBA00038043"/>
    </source>
</evidence>
<evidence type="ECO:0000256" key="1">
    <source>
        <dbReference type="ARBA" id="ARBA00004196"/>
    </source>
</evidence>
<evidence type="ECO:0000256" key="3">
    <source>
        <dbReference type="ARBA" id="ARBA00022737"/>
    </source>
</evidence>
<dbReference type="PANTHER" id="PTHR48059">
    <property type="entry name" value="POLYGALACTURONASE INHIBITOR 1"/>
    <property type="match status" value="1"/>
</dbReference>
<feature type="signal peptide" evidence="5">
    <location>
        <begin position="1"/>
        <end position="19"/>
    </location>
</feature>
<comment type="similarity">
    <text evidence="4">Belongs to the polygalacturonase-inhibiting protein family.</text>
</comment>
<organism evidence="7 8">
    <name type="scientific">Ricinus communis</name>
    <name type="common">Castor bean</name>
    <dbReference type="NCBI Taxonomy" id="3988"/>
    <lineage>
        <taxon>Eukaryota</taxon>
        <taxon>Viridiplantae</taxon>
        <taxon>Streptophyta</taxon>
        <taxon>Embryophyta</taxon>
        <taxon>Tracheophyta</taxon>
        <taxon>Spermatophyta</taxon>
        <taxon>Magnoliopsida</taxon>
        <taxon>eudicotyledons</taxon>
        <taxon>Gunneridae</taxon>
        <taxon>Pentapetalae</taxon>
        <taxon>rosids</taxon>
        <taxon>fabids</taxon>
        <taxon>Malpighiales</taxon>
        <taxon>Euphorbiaceae</taxon>
        <taxon>Acalyphoideae</taxon>
        <taxon>Acalypheae</taxon>
        <taxon>Ricinus</taxon>
    </lineage>
</organism>
<dbReference type="Pfam" id="PF00560">
    <property type="entry name" value="LRR_1"/>
    <property type="match status" value="2"/>
</dbReference>
<dbReference type="PANTHER" id="PTHR48059:SF4">
    <property type="entry name" value="POLYGALACTURONASE INHIBITOR 1-RELATED"/>
    <property type="match status" value="1"/>
</dbReference>
<dbReference type="InterPro" id="IPR013210">
    <property type="entry name" value="LRR_N_plant-typ"/>
</dbReference>
<dbReference type="AlphaFoldDB" id="B9T2C7"/>
<keyword evidence="8" id="KW-1185">Reference proteome</keyword>
<dbReference type="STRING" id="3988.B9T2C7"/>
<evidence type="ECO:0000313" key="8">
    <source>
        <dbReference type="Proteomes" id="UP000008311"/>
    </source>
</evidence>
<proteinExistence type="inferred from homology"/>
<evidence type="ECO:0000256" key="2">
    <source>
        <dbReference type="ARBA" id="ARBA00022614"/>
    </source>
</evidence>
<dbReference type="PRINTS" id="PR00019">
    <property type="entry name" value="LEURICHRPT"/>
</dbReference>